<dbReference type="GO" id="GO:0003887">
    <property type="term" value="F:DNA-directed DNA polymerase activity"/>
    <property type="evidence" value="ECO:0007669"/>
    <property type="project" value="UniProtKB-KW"/>
</dbReference>
<dbReference type="NCBIfam" id="TIGR00664">
    <property type="entry name" value="DNA_III_psi"/>
    <property type="match status" value="1"/>
</dbReference>
<name>A0A9X2W6J1_9ENTR</name>
<gene>
    <name evidence="2" type="ORF">MUA00_08735</name>
</gene>
<comment type="function">
    <text evidence="1">Part of the beta sliding clamp loading complex, which hydrolyzes ATP to load the beta clamp onto primed DNA to form the DNA replication pre-initiation complex. DNA polymerase III is a complex, multichain enzyme responsible for most of the replicative synthesis in bacteria. This DNA polymerase also exhibits 3' to 5' exonuclease activity.</text>
</comment>
<evidence type="ECO:0000256" key="1">
    <source>
        <dbReference type="PIRNR" id="PIRNR029225"/>
    </source>
</evidence>
<dbReference type="GO" id="GO:0006260">
    <property type="term" value="P:DNA replication"/>
    <property type="evidence" value="ECO:0007669"/>
    <property type="project" value="UniProtKB-KW"/>
</dbReference>
<dbReference type="NCBIfam" id="NF005337">
    <property type="entry name" value="PRK06856.1-3"/>
    <property type="match status" value="1"/>
</dbReference>
<keyword evidence="1" id="KW-0235">DNA replication</keyword>
<keyword evidence="1 2" id="KW-0808">Transferase</keyword>
<dbReference type="InterPro" id="IPR018382">
    <property type="entry name" value="DNA_pol_III_psi_subgr"/>
</dbReference>
<dbReference type="InterPro" id="IPR036654">
    <property type="entry name" value="DNA_pol_III_psi_sf"/>
</dbReference>
<keyword evidence="3" id="KW-1185">Reference proteome</keyword>
<reference evidence="2" key="1">
    <citation type="submission" date="2022-03" db="EMBL/GenBank/DDBJ databases">
        <title>Proposal of a novel genus Dryocolo and two novel species.</title>
        <authorList>
            <person name="Maddock D.W."/>
            <person name="Brady C.L."/>
            <person name="Denman S."/>
            <person name="Arnold D."/>
        </authorList>
    </citation>
    <scope>NUCLEOTIDE SEQUENCE</scope>
    <source>
        <strain evidence="2">H6W4</strain>
    </source>
</reference>
<sequence length="137" mass="15285">MSLRRDWLLGQLGITQWDLRRPLVLQGEIAVSLLANTRLVMVAEDLPALSDPLVSDVLRSLALTPQQVMQLTPDRAAMLPADTRCNSWRLGVDEPLSLPGAQLTTPALNELYHNGAARQALWQQICEHEHDLFPEAE</sequence>
<protein>
    <recommendedName>
        <fullName evidence="1">DNA polymerase III subunit psi</fullName>
    </recommendedName>
</protein>
<accession>A0A9X2W6J1</accession>
<dbReference type="Proteomes" id="UP001150641">
    <property type="component" value="Unassembled WGS sequence"/>
</dbReference>
<evidence type="ECO:0000313" key="2">
    <source>
        <dbReference type="EMBL" id="MCT4701891.1"/>
    </source>
</evidence>
<dbReference type="PIRSF" id="PIRSF029225">
    <property type="entry name" value="DNA_pol_III_psi"/>
    <property type="match status" value="1"/>
</dbReference>
<dbReference type="Gene3D" id="3.40.50.10220">
    <property type="entry name" value="DNA polymerase III, psi subunit"/>
    <property type="match status" value="1"/>
</dbReference>
<dbReference type="SUPFAM" id="SSF102220">
    <property type="entry name" value="DNA polymerase III psi subunit"/>
    <property type="match status" value="1"/>
</dbReference>
<dbReference type="Pfam" id="PF03603">
    <property type="entry name" value="DNA_III_psi"/>
    <property type="match status" value="1"/>
</dbReference>
<organism evidence="2 3">
    <name type="scientific">Dryocola boscaweniae</name>
    <dbReference type="NCBI Taxonomy" id="2925397"/>
    <lineage>
        <taxon>Bacteria</taxon>
        <taxon>Pseudomonadati</taxon>
        <taxon>Pseudomonadota</taxon>
        <taxon>Gammaproteobacteria</taxon>
        <taxon>Enterobacterales</taxon>
        <taxon>Enterobacteriaceae</taxon>
        <taxon>Dryocola</taxon>
    </lineage>
</organism>
<dbReference type="EMBL" id="JALHAP010000076">
    <property type="protein sequence ID" value="MCT4701891.1"/>
    <property type="molecule type" value="Genomic_DNA"/>
</dbReference>
<dbReference type="InterPro" id="IPR004615">
    <property type="entry name" value="DNA_pol_III_psi"/>
</dbReference>
<keyword evidence="1 2" id="KW-0548">Nucleotidyltransferase</keyword>
<proteinExistence type="predicted"/>
<dbReference type="AlphaFoldDB" id="A0A9X2W6J1"/>
<comment type="caution">
    <text evidence="2">The sequence shown here is derived from an EMBL/GenBank/DDBJ whole genome shotgun (WGS) entry which is preliminary data.</text>
</comment>
<dbReference type="RefSeq" id="WP_271122709.1">
    <property type="nucleotide sequence ID" value="NZ_JALHAN010000063.1"/>
</dbReference>
<evidence type="ECO:0000313" key="3">
    <source>
        <dbReference type="Proteomes" id="UP001150641"/>
    </source>
</evidence>
<keyword evidence="1" id="KW-0239">DNA-directed DNA polymerase</keyword>
<dbReference type="GO" id="GO:0008408">
    <property type="term" value="F:3'-5' exonuclease activity"/>
    <property type="evidence" value="ECO:0007669"/>
    <property type="project" value="InterPro"/>
</dbReference>